<accession>A0A0P1EAZ7</accession>
<keyword evidence="4 8" id="KW-1133">Transmembrane helix</keyword>
<dbReference type="GeneID" id="55491377"/>
<dbReference type="Gene3D" id="1.10.287.70">
    <property type="match status" value="1"/>
</dbReference>
<keyword evidence="6 8" id="KW-0472">Membrane</keyword>
<proteinExistence type="predicted"/>
<keyword evidence="2" id="KW-0813">Transport</keyword>
<name>A0A0P1EAZ7_9RHOB</name>
<dbReference type="InterPro" id="IPR003280">
    <property type="entry name" value="2pore_dom_K_chnl"/>
</dbReference>
<comment type="subcellular location">
    <subcellularLocation>
        <location evidence="1">Membrane</location>
        <topology evidence="1">Multi-pass membrane protein</topology>
    </subcellularLocation>
</comment>
<evidence type="ECO:0000313" key="11">
    <source>
        <dbReference type="Proteomes" id="UP000050783"/>
    </source>
</evidence>
<evidence type="ECO:0000256" key="8">
    <source>
        <dbReference type="SAM" id="Phobius"/>
    </source>
</evidence>
<dbReference type="OrthoDB" id="9799090at2"/>
<dbReference type="PANTHER" id="PTHR11003">
    <property type="entry name" value="POTASSIUM CHANNEL, SUBFAMILY K"/>
    <property type="match status" value="1"/>
</dbReference>
<feature type="transmembrane region" description="Helical" evidence="8">
    <location>
        <begin position="26"/>
        <end position="45"/>
    </location>
</feature>
<evidence type="ECO:0000256" key="3">
    <source>
        <dbReference type="ARBA" id="ARBA00022692"/>
    </source>
</evidence>
<feature type="transmembrane region" description="Helical" evidence="8">
    <location>
        <begin position="75"/>
        <end position="95"/>
    </location>
</feature>
<sequence length="112" mass="12633">MVSFWLNFLRLIKGIIRSWDDHTFRAALFLAALLLASGTIFYSQVEGWTLIDSLYFSATTISTVGLGDLTPQTDFGKLFTVIYMFVGIGVFVAVFSRFTKALLNIEHVEQLK</sequence>
<keyword evidence="3 8" id="KW-0812">Transmembrane</keyword>
<dbReference type="RefSeq" id="WP_058275786.1">
    <property type="nucleotide sequence ID" value="NZ_CYPU01000005.1"/>
</dbReference>
<dbReference type="GO" id="GO:0022841">
    <property type="term" value="F:potassium ion leak channel activity"/>
    <property type="evidence" value="ECO:0007669"/>
    <property type="project" value="TreeGrafter"/>
</dbReference>
<dbReference type="Proteomes" id="UP000050783">
    <property type="component" value="Unassembled WGS sequence"/>
</dbReference>
<evidence type="ECO:0000313" key="10">
    <source>
        <dbReference type="EMBL" id="CUH45877.1"/>
    </source>
</evidence>
<evidence type="ECO:0000256" key="1">
    <source>
        <dbReference type="ARBA" id="ARBA00004141"/>
    </source>
</evidence>
<evidence type="ECO:0000256" key="7">
    <source>
        <dbReference type="ARBA" id="ARBA00023303"/>
    </source>
</evidence>
<dbReference type="Pfam" id="PF07885">
    <property type="entry name" value="Ion_trans_2"/>
    <property type="match status" value="1"/>
</dbReference>
<dbReference type="GO" id="GO:0005886">
    <property type="term" value="C:plasma membrane"/>
    <property type="evidence" value="ECO:0007669"/>
    <property type="project" value="TreeGrafter"/>
</dbReference>
<dbReference type="AlphaFoldDB" id="A0A0P1EAZ7"/>
<dbReference type="SUPFAM" id="SSF81324">
    <property type="entry name" value="Voltage-gated potassium channels"/>
    <property type="match status" value="1"/>
</dbReference>
<organism evidence="10 11">
    <name type="scientific">Ruegeria atlantica</name>
    <dbReference type="NCBI Taxonomy" id="81569"/>
    <lineage>
        <taxon>Bacteria</taxon>
        <taxon>Pseudomonadati</taxon>
        <taxon>Pseudomonadota</taxon>
        <taxon>Alphaproteobacteria</taxon>
        <taxon>Rhodobacterales</taxon>
        <taxon>Roseobacteraceae</taxon>
        <taxon>Ruegeria</taxon>
    </lineage>
</organism>
<feature type="domain" description="Potassium channel" evidence="9">
    <location>
        <begin position="31"/>
        <end position="102"/>
    </location>
</feature>
<protein>
    <submittedName>
        <fullName evidence="10">Voltage-gated potassium channel</fullName>
    </submittedName>
</protein>
<evidence type="ECO:0000259" key="9">
    <source>
        <dbReference type="Pfam" id="PF07885"/>
    </source>
</evidence>
<keyword evidence="5" id="KW-0406">Ion transport</keyword>
<reference evidence="10 11" key="1">
    <citation type="submission" date="2015-09" db="EMBL/GenBank/DDBJ databases">
        <authorList>
            <consortium name="Swine Surveillance"/>
        </authorList>
    </citation>
    <scope>NUCLEOTIDE SEQUENCE [LARGE SCALE GENOMIC DNA]</scope>
    <source>
        <strain evidence="10 11">CECT 4292</strain>
    </source>
</reference>
<dbReference type="GO" id="GO:0015271">
    <property type="term" value="F:outward rectifier potassium channel activity"/>
    <property type="evidence" value="ECO:0007669"/>
    <property type="project" value="TreeGrafter"/>
</dbReference>
<gene>
    <name evidence="10" type="ORF">RUA4292_00040</name>
</gene>
<evidence type="ECO:0000256" key="6">
    <source>
        <dbReference type="ARBA" id="ARBA00023136"/>
    </source>
</evidence>
<evidence type="ECO:0000256" key="5">
    <source>
        <dbReference type="ARBA" id="ARBA00023065"/>
    </source>
</evidence>
<dbReference type="InterPro" id="IPR013099">
    <property type="entry name" value="K_chnl_dom"/>
</dbReference>
<evidence type="ECO:0000256" key="2">
    <source>
        <dbReference type="ARBA" id="ARBA00022448"/>
    </source>
</evidence>
<keyword evidence="7 10" id="KW-0407">Ion channel</keyword>
<dbReference type="GO" id="GO:0030322">
    <property type="term" value="P:stabilization of membrane potential"/>
    <property type="evidence" value="ECO:0007669"/>
    <property type="project" value="TreeGrafter"/>
</dbReference>
<dbReference type="PANTHER" id="PTHR11003:SF291">
    <property type="entry name" value="IP11374P"/>
    <property type="match status" value="1"/>
</dbReference>
<evidence type="ECO:0000256" key="4">
    <source>
        <dbReference type="ARBA" id="ARBA00022989"/>
    </source>
</evidence>
<dbReference type="EMBL" id="CYPU01000005">
    <property type="protein sequence ID" value="CUH45877.1"/>
    <property type="molecule type" value="Genomic_DNA"/>
</dbReference>